<keyword evidence="4" id="KW-1185">Reference proteome</keyword>
<dbReference type="SUPFAM" id="SSF57501">
    <property type="entry name" value="Cystine-knot cytokines"/>
    <property type="match status" value="1"/>
</dbReference>
<dbReference type="AlphaFoldDB" id="A0AAN7P6H0"/>
<proteinExistence type="predicted"/>
<organism evidence="3 4">
    <name type="scientific">Aquatica leii</name>
    <dbReference type="NCBI Taxonomy" id="1421715"/>
    <lineage>
        <taxon>Eukaryota</taxon>
        <taxon>Metazoa</taxon>
        <taxon>Ecdysozoa</taxon>
        <taxon>Arthropoda</taxon>
        <taxon>Hexapoda</taxon>
        <taxon>Insecta</taxon>
        <taxon>Pterygota</taxon>
        <taxon>Neoptera</taxon>
        <taxon>Endopterygota</taxon>
        <taxon>Coleoptera</taxon>
        <taxon>Polyphaga</taxon>
        <taxon>Elateriformia</taxon>
        <taxon>Elateroidea</taxon>
        <taxon>Lampyridae</taxon>
        <taxon>Luciolinae</taxon>
        <taxon>Aquatica</taxon>
    </lineage>
</organism>
<dbReference type="Proteomes" id="UP001353858">
    <property type="component" value="Unassembled WGS sequence"/>
</dbReference>
<name>A0AAN7P6H0_9COLE</name>
<keyword evidence="1" id="KW-0732">Signal</keyword>
<dbReference type="GO" id="GO:0035099">
    <property type="term" value="P:hemocyte migration"/>
    <property type="evidence" value="ECO:0007669"/>
    <property type="project" value="TreeGrafter"/>
</dbReference>
<dbReference type="Gene3D" id="2.10.90.10">
    <property type="entry name" value="Cystine-knot cytokines"/>
    <property type="match status" value="1"/>
</dbReference>
<evidence type="ECO:0000256" key="1">
    <source>
        <dbReference type="SAM" id="SignalP"/>
    </source>
</evidence>
<dbReference type="InterPro" id="IPR029034">
    <property type="entry name" value="Cystine-knot_cytokine"/>
</dbReference>
<dbReference type="EMBL" id="JARPUR010000004">
    <property type="protein sequence ID" value="KAK4876818.1"/>
    <property type="molecule type" value="Genomic_DNA"/>
</dbReference>
<comment type="caution">
    <text evidence="3">The sequence shown here is derived from an EMBL/GenBank/DDBJ whole genome shotgun (WGS) entry which is preliminary data.</text>
</comment>
<dbReference type="Pfam" id="PF00341">
    <property type="entry name" value="PDGF"/>
    <property type="match status" value="1"/>
</dbReference>
<evidence type="ECO:0000313" key="4">
    <source>
        <dbReference type="Proteomes" id="UP001353858"/>
    </source>
</evidence>
<sequence length="141" mass="16209">MDVCKVFLYALLEIILLQLINVACSEEIEKWRMHEKRIAGFSCGPPQPRSFRLEEIMEEDELPDINVNVFPKMTVLHRCDSYTGCCPSRSKACAPQIVEEVLLTFRIFGKMNAGPKEKFMHVMATNHTRCSCQTAYDHPIK</sequence>
<dbReference type="PROSITE" id="PS50278">
    <property type="entry name" value="PDGF_2"/>
    <property type="match status" value="1"/>
</dbReference>
<dbReference type="PANTHER" id="PTHR21719:SF1">
    <property type="entry name" value="FI06402P-RELATED"/>
    <property type="match status" value="1"/>
</dbReference>
<dbReference type="InterPro" id="IPR000072">
    <property type="entry name" value="PDGF/VEGF_dom"/>
</dbReference>
<dbReference type="GO" id="GO:0008083">
    <property type="term" value="F:growth factor activity"/>
    <property type="evidence" value="ECO:0007669"/>
    <property type="project" value="InterPro"/>
</dbReference>
<protein>
    <recommendedName>
        <fullName evidence="2">Platelet-derived growth factor (PDGF) family profile domain-containing protein</fullName>
    </recommendedName>
</protein>
<evidence type="ECO:0000259" key="2">
    <source>
        <dbReference type="PROSITE" id="PS50278"/>
    </source>
</evidence>
<feature type="domain" description="Platelet-derived growth factor (PDGF) family profile" evidence="2">
    <location>
        <begin position="47"/>
        <end position="137"/>
    </location>
</feature>
<reference evidence="4" key="1">
    <citation type="submission" date="2023-01" db="EMBL/GenBank/DDBJ databases">
        <title>Key to firefly adult light organ development and bioluminescence: homeobox transcription factors regulate luciferase expression and transportation to peroxisome.</title>
        <authorList>
            <person name="Fu X."/>
        </authorList>
    </citation>
    <scope>NUCLEOTIDE SEQUENCE [LARGE SCALE GENOMIC DNA]</scope>
</reference>
<feature type="chain" id="PRO_5043007651" description="Platelet-derived growth factor (PDGF) family profile domain-containing protein" evidence="1">
    <location>
        <begin position="26"/>
        <end position="141"/>
    </location>
</feature>
<accession>A0AAN7P6H0</accession>
<evidence type="ECO:0000313" key="3">
    <source>
        <dbReference type="EMBL" id="KAK4876818.1"/>
    </source>
</evidence>
<dbReference type="PANTHER" id="PTHR21719">
    <property type="entry name" value="FI06402P-RELATED"/>
    <property type="match status" value="1"/>
</dbReference>
<feature type="signal peptide" evidence="1">
    <location>
        <begin position="1"/>
        <end position="25"/>
    </location>
</feature>
<dbReference type="GO" id="GO:0016020">
    <property type="term" value="C:membrane"/>
    <property type="evidence" value="ECO:0007669"/>
    <property type="project" value="InterPro"/>
</dbReference>
<gene>
    <name evidence="3" type="ORF">RN001_009324</name>
</gene>